<dbReference type="EMBL" id="LNYS01000008">
    <property type="protein sequence ID" value="KTD50430.1"/>
    <property type="molecule type" value="Genomic_DNA"/>
</dbReference>
<keyword evidence="2" id="KW-1185">Reference proteome</keyword>
<dbReference type="AlphaFoldDB" id="A0A0W0Y1J9"/>
<dbReference type="Proteomes" id="UP000054618">
    <property type="component" value="Unassembled WGS sequence"/>
</dbReference>
<proteinExistence type="predicted"/>
<organism evidence="1 2">
    <name type="scientific">Legionella quinlivanii</name>
    <dbReference type="NCBI Taxonomy" id="45073"/>
    <lineage>
        <taxon>Bacteria</taxon>
        <taxon>Pseudomonadati</taxon>
        <taxon>Pseudomonadota</taxon>
        <taxon>Gammaproteobacteria</taxon>
        <taxon>Legionellales</taxon>
        <taxon>Legionellaceae</taxon>
        <taxon>Legionella</taxon>
    </lineage>
</organism>
<sequence>MSTCQVCGNAYQNPLVIQKNGNHYTFDCFECAIQELAPECKHCSCKIIGHGVEADGEFYCCAHCARESGLAGAEDHM</sequence>
<comment type="caution">
    <text evidence="1">The sequence shown here is derived from an EMBL/GenBank/DDBJ whole genome shotgun (WGS) entry which is preliminary data.</text>
</comment>
<evidence type="ECO:0008006" key="3">
    <source>
        <dbReference type="Google" id="ProtNLM"/>
    </source>
</evidence>
<gene>
    <name evidence="1" type="ORF">Lqui_1755</name>
</gene>
<protein>
    <recommendedName>
        <fullName evidence="3">Metallothionein</fullName>
    </recommendedName>
</protein>
<evidence type="ECO:0000313" key="1">
    <source>
        <dbReference type="EMBL" id="KTD50430.1"/>
    </source>
</evidence>
<evidence type="ECO:0000313" key="2">
    <source>
        <dbReference type="Proteomes" id="UP000054618"/>
    </source>
</evidence>
<name>A0A0W0Y1J9_9GAMM</name>
<reference evidence="1 2" key="1">
    <citation type="submission" date="2015-11" db="EMBL/GenBank/DDBJ databases">
        <title>Genomic analysis of 38 Legionella species identifies large and diverse effector repertoires.</title>
        <authorList>
            <person name="Burstein D."/>
            <person name="Amaro F."/>
            <person name="Zusman T."/>
            <person name="Lifshitz Z."/>
            <person name="Cohen O."/>
            <person name="Gilbert J.A."/>
            <person name="Pupko T."/>
            <person name="Shuman H.A."/>
            <person name="Segal G."/>
        </authorList>
    </citation>
    <scope>NUCLEOTIDE SEQUENCE [LARGE SCALE GENOMIC DNA]</scope>
    <source>
        <strain evidence="1 2">CDC#1442-AUS-E</strain>
    </source>
</reference>
<dbReference type="PATRIC" id="fig|45073.5.peg.1852"/>
<dbReference type="STRING" id="45073.Lqui_1755"/>
<accession>A0A0W0Y1J9</accession>